<dbReference type="AlphaFoldDB" id="A0AAJ1HW61"/>
<evidence type="ECO:0000313" key="2">
    <source>
        <dbReference type="Proteomes" id="UP001220670"/>
    </source>
</evidence>
<comment type="caution">
    <text evidence="1">The sequence shown here is derived from an EMBL/GenBank/DDBJ whole genome shotgun (WGS) entry which is preliminary data.</text>
</comment>
<evidence type="ECO:0000313" key="1">
    <source>
        <dbReference type="EMBL" id="MDC2830732.1"/>
    </source>
</evidence>
<reference evidence="1" key="1">
    <citation type="submission" date="2023-01" db="EMBL/GenBank/DDBJ databases">
        <title>Genome analysis of 13 Lactobacillus isolated from gut of wild boar.</title>
        <authorList>
            <person name="Papp P."/>
            <person name="Libisch B."/>
            <person name="Nagy T."/>
            <person name="Olasz F."/>
        </authorList>
    </citation>
    <scope>NUCLEOTIDE SEQUENCE</scope>
    <source>
        <strain evidence="1">F146</strain>
    </source>
</reference>
<dbReference type="Proteomes" id="UP001220670">
    <property type="component" value="Unassembled WGS sequence"/>
</dbReference>
<protein>
    <submittedName>
        <fullName evidence="1">Uncharacterized protein</fullName>
    </submittedName>
</protein>
<proteinExistence type="predicted"/>
<accession>A0AAJ1HW61</accession>
<dbReference type="RefSeq" id="WP_272221212.1">
    <property type="nucleotide sequence ID" value="NZ_JAQOMV010000034.1"/>
</dbReference>
<name>A0AAJ1HW61_LIMMU</name>
<sequence>MKDVNDYPEFKAQMNSHAVKTILASARLHSDSEDIKENAFAFHQFIPTAQGFKIDLALYTPTAFPDENLIGHRHHFAIEFGSLMHNLQRVINQ</sequence>
<organism evidence="1 2">
    <name type="scientific">Limosilactobacillus mucosae</name>
    <name type="common">Lactobacillus mucosae</name>
    <dbReference type="NCBI Taxonomy" id="97478"/>
    <lineage>
        <taxon>Bacteria</taxon>
        <taxon>Bacillati</taxon>
        <taxon>Bacillota</taxon>
        <taxon>Bacilli</taxon>
        <taxon>Lactobacillales</taxon>
        <taxon>Lactobacillaceae</taxon>
        <taxon>Limosilactobacillus</taxon>
    </lineage>
</organism>
<dbReference type="EMBL" id="JAQONE010000028">
    <property type="protein sequence ID" value="MDC2830732.1"/>
    <property type="molecule type" value="Genomic_DNA"/>
</dbReference>
<gene>
    <name evidence="1" type="ORF">PO250_10665</name>
</gene>